<organism evidence="2 3">
    <name type="scientific">Paramicrosporidium saccamoebae</name>
    <dbReference type="NCBI Taxonomy" id="1246581"/>
    <lineage>
        <taxon>Eukaryota</taxon>
        <taxon>Fungi</taxon>
        <taxon>Fungi incertae sedis</taxon>
        <taxon>Cryptomycota</taxon>
        <taxon>Cryptomycota incertae sedis</taxon>
        <taxon>Paramicrosporidium</taxon>
    </lineage>
</organism>
<proteinExistence type="predicted"/>
<gene>
    <name evidence="2" type="ORF">PSACC_03553</name>
</gene>
<feature type="region of interest" description="Disordered" evidence="1">
    <location>
        <begin position="134"/>
        <end position="179"/>
    </location>
</feature>
<keyword evidence="3" id="KW-1185">Reference proteome</keyword>
<dbReference type="OrthoDB" id="641149at2759"/>
<dbReference type="SUPFAM" id="SSF63748">
    <property type="entry name" value="Tudor/PWWP/MBT"/>
    <property type="match status" value="1"/>
</dbReference>
<dbReference type="Proteomes" id="UP000240830">
    <property type="component" value="Unassembled WGS sequence"/>
</dbReference>
<dbReference type="AlphaFoldDB" id="A0A2H9TGC5"/>
<comment type="caution">
    <text evidence="2">The sequence shown here is derived from an EMBL/GenBank/DDBJ whole genome shotgun (WGS) entry which is preliminary data.</text>
</comment>
<dbReference type="Gene3D" id="2.30.30.140">
    <property type="match status" value="1"/>
</dbReference>
<protein>
    <submittedName>
        <fullName evidence="2">Uncharacterized protein</fullName>
    </submittedName>
</protein>
<feature type="compositionally biased region" description="Polar residues" evidence="1">
    <location>
        <begin position="165"/>
        <end position="177"/>
    </location>
</feature>
<sequence length="202" mass="23245">MLEDERRSRLVFVDPEDDTLPYWWPALIVLPSEYDMFHETMDSTVCGVLPAECLVCYFEDASFSVVPRNAVVPFSPEREPYLSYARNIRRFVGDLGVARAGRFWTAGEIPEGFKWLRLLETGFVEPDAKPTETVVEKVKTTPRTSRPTKRKTVTMPRPETKRTKPSTVHSNPPNNTFMLPPFRERKTFKTIGHLLPPLCARE</sequence>
<dbReference type="EMBL" id="MTSL01000213">
    <property type="protein sequence ID" value="PJF16640.1"/>
    <property type="molecule type" value="Genomic_DNA"/>
</dbReference>
<evidence type="ECO:0000313" key="2">
    <source>
        <dbReference type="EMBL" id="PJF16640.1"/>
    </source>
</evidence>
<reference evidence="2 3" key="1">
    <citation type="submission" date="2016-10" db="EMBL/GenBank/DDBJ databases">
        <title>The genome of Paramicrosporidium saccamoebae is the missing link in understanding Cryptomycota and Microsporidia evolution.</title>
        <authorList>
            <person name="Quandt C.A."/>
            <person name="Beaudet D."/>
            <person name="Corsaro D."/>
            <person name="Michel R."/>
            <person name="Corradi N."/>
            <person name="James T."/>
        </authorList>
    </citation>
    <scope>NUCLEOTIDE SEQUENCE [LARGE SCALE GENOMIC DNA]</scope>
    <source>
        <strain evidence="2 3">KSL3</strain>
    </source>
</reference>
<evidence type="ECO:0000256" key="1">
    <source>
        <dbReference type="SAM" id="MobiDB-lite"/>
    </source>
</evidence>
<dbReference type="CDD" id="cd05162">
    <property type="entry name" value="PWWP"/>
    <property type="match status" value="1"/>
</dbReference>
<name>A0A2H9TGC5_9FUNG</name>
<accession>A0A2H9TGC5</accession>
<evidence type="ECO:0000313" key="3">
    <source>
        <dbReference type="Proteomes" id="UP000240830"/>
    </source>
</evidence>